<dbReference type="EMBL" id="LTBC01000001">
    <property type="protein sequence ID" value="KYH33647.1"/>
    <property type="molecule type" value="Genomic_DNA"/>
</dbReference>
<dbReference type="GO" id="GO:0004427">
    <property type="term" value="F:inorganic diphosphate phosphatase activity"/>
    <property type="evidence" value="ECO:0007669"/>
    <property type="project" value="UniProtKB-EC"/>
</dbReference>
<dbReference type="PANTHER" id="PTHR47788">
    <property type="entry name" value="POLYA POLYMERASE"/>
    <property type="match status" value="1"/>
</dbReference>
<dbReference type="Proteomes" id="UP000075670">
    <property type="component" value="Unassembled WGS sequence"/>
</dbReference>
<evidence type="ECO:0000256" key="3">
    <source>
        <dbReference type="ARBA" id="ARBA00007265"/>
    </source>
</evidence>
<evidence type="ECO:0000256" key="2">
    <source>
        <dbReference type="ARBA" id="ARBA00001946"/>
    </source>
</evidence>
<comment type="catalytic activity">
    <reaction evidence="14">
        <text>diphosphate + H2O = 2 phosphate + H(+)</text>
        <dbReference type="Rhea" id="RHEA:24576"/>
        <dbReference type="ChEBI" id="CHEBI:15377"/>
        <dbReference type="ChEBI" id="CHEBI:15378"/>
        <dbReference type="ChEBI" id="CHEBI:33019"/>
        <dbReference type="ChEBI" id="CHEBI:43474"/>
        <dbReference type="EC" id="3.6.1.1"/>
    </reaction>
</comment>
<keyword evidence="7" id="KW-0479">Metal-binding</keyword>
<keyword evidence="5" id="KW-0819">tRNA processing</keyword>
<dbReference type="GO" id="GO:0046872">
    <property type="term" value="F:metal ion binding"/>
    <property type="evidence" value="ECO:0007669"/>
    <property type="project" value="UniProtKB-KW"/>
</dbReference>
<evidence type="ECO:0000256" key="5">
    <source>
        <dbReference type="ARBA" id="ARBA00022694"/>
    </source>
</evidence>
<dbReference type="GO" id="GO:0016779">
    <property type="term" value="F:nucleotidyltransferase activity"/>
    <property type="evidence" value="ECO:0007669"/>
    <property type="project" value="UniProtKB-KW"/>
</dbReference>
<dbReference type="Pfam" id="PF02833">
    <property type="entry name" value="DHHA2"/>
    <property type="match status" value="1"/>
</dbReference>
<evidence type="ECO:0000256" key="8">
    <source>
        <dbReference type="ARBA" id="ARBA00022741"/>
    </source>
</evidence>
<keyword evidence="9 17" id="KW-0378">Hydrolase</keyword>
<dbReference type="InterPro" id="IPR001667">
    <property type="entry name" value="DDH_dom"/>
</dbReference>
<dbReference type="NCBIfam" id="NF011449">
    <property type="entry name" value="PRK14869.2-5"/>
    <property type="match status" value="1"/>
</dbReference>
<feature type="domain" description="CBS" evidence="16">
    <location>
        <begin position="74"/>
        <end position="130"/>
    </location>
</feature>
<evidence type="ECO:0000256" key="15">
    <source>
        <dbReference type="PROSITE-ProRule" id="PRU00703"/>
    </source>
</evidence>
<dbReference type="CDD" id="cd04597">
    <property type="entry name" value="CBS_pair_inorgPPase"/>
    <property type="match status" value="1"/>
</dbReference>
<keyword evidence="15" id="KW-0129">CBS domain</keyword>
<evidence type="ECO:0000256" key="10">
    <source>
        <dbReference type="ARBA" id="ARBA00022842"/>
    </source>
</evidence>
<evidence type="ECO:0000259" key="16">
    <source>
        <dbReference type="PROSITE" id="PS51371"/>
    </source>
</evidence>
<dbReference type="EC" id="3.6.1.1" evidence="4"/>
<dbReference type="SUPFAM" id="SSF54631">
    <property type="entry name" value="CBS-domain pair"/>
    <property type="match status" value="1"/>
</dbReference>
<evidence type="ECO:0000256" key="6">
    <source>
        <dbReference type="ARBA" id="ARBA00022695"/>
    </source>
</evidence>
<evidence type="ECO:0000256" key="4">
    <source>
        <dbReference type="ARBA" id="ARBA00012146"/>
    </source>
</evidence>
<dbReference type="InterPro" id="IPR046342">
    <property type="entry name" value="CBS_dom_sf"/>
</dbReference>
<dbReference type="Pfam" id="PF00571">
    <property type="entry name" value="CBS"/>
    <property type="match status" value="2"/>
</dbReference>
<gene>
    <name evidence="17" type="ORF">MOMUL_03530</name>
</gene>
<reference evidence="17 18" key="1">
    <citation type="submission" date="2016-02" db="EMBL/GenBank/DDBJ databases">
        <title>Genome sequence of Moorella mulderi DSM 14980.</title>
        <authorList>
            <person name="Poehlein A."/>
            <person name="Daniel R."/>
        </authorList>
    </citation>
    <scope>NUCLEOTIDE SEQUENCE [LARGE SCALE GENOMIC DNA]</scope>
    <source>
        <strain evidence="17 18">DSM 14980</strain>
    </source>
</reference>
<dbReference type="PATRIC" id="fig|1122241.3.peg.380"/>
<keyword evidence="8" id="KW-0547">Nucleotide-binding</keyword>
<dbReference type="InterPro" id="IPR038222">
    <property type="entry name" value="DHHA2_dom_sf"/>
</dbReference>
<name>A0A151B1W1_9FIRM</name>
<evidence type="ECO:0000313" key="17">
    <source>
        <dbReference type="EMBL" id="KYH33647.1"/>
    </source>
</evidence>
<sequence length="436" mass="48518">MGKEILVIGHQRPDTDSIAAAIGYAALKNELHQGGFQAARCGKLNRETEFVLSYFEVTVPPLVDDVRTRVKDVLDGGLLFIHPEATVRQAGIFMRQHGVKTLAVVDNERRLLGLFTVGDLARLLLEAWDTGNVPMDEPVQKVMHRDNLVVFHQDDLITEVRQTMLDTRYRNYPVVDDDHCLVGLIARYHLLAMRGKRVILVDHNEKSQAVPGIEEAKIQEVIDHHRLADIETAEPVMVRNEPVGSTATIVSKMYREQGFEPEKAVAGILCAAILSDTLLFKSPTSTLTDKEQAEWLAGIAGIDVNEFGREMFRAGSSLAGRSGREIILEDFKNFNFGGTMVGIGQIEIVDPGTLPVGREELLAELEKLQVERNYDLIVLMVTDLMRNGTELLFTGPQARAVERAFNVAPGVSRVFLPGVMSRKKQVVPPLQRLLQK</sequence>
<comment type="cofactor">
    <cofactor evidence="2">
        <name>Mg(2+)</name>
        <dbReference type="ChEBI" id="CHEBI:18420"/>
    </cofactor>
</comment>
<evidence type="ECO:0000256" key="1">
    <source>
        <dbReference type="ARBA" id="ARBA00001936"/>
    </source>
</evidence>
<proteinExistence type="inferred from homology"/>
<dbReference type="GO" id="GO:0008033">
    <property type="term" value="P:tRNA processing"/>
    <property type="evidence" value="ECO:0007669"/>
    <property type="project" value="UniProtKB-KW"/>
</dbReference>
<feature type="domain" description="CBS" evidence="16">
    <location>
        <begin position="143"/>
        <end position="201"/>
    </location>
</feature>
<dbReference type="PROSITE" id="PS51371">
    <property type="entry name" value="CBS"/>
    <property type="match status" value="2"/>
</dbReference>
<keyword evidence="10" id="KW-0460">Magnesium</keyword>
<dbReference type="NCBIfam" id="NF003877">
    <property type="entry name" value="PRK05427.1"/>
    <property type="match status" value="1"/>
</dbReference>
<dbReference type="FunFam" id="3.90.1640.10:FF:000001">
    <property type="entry name" value="Probable manganese-dependent inorganic pyrophosphatase"/>
    <property type="match status" value="1"/>
</dbReference>
<dbReference type="GO" id="GO:0000166">
    <property type="term" value="F:nucleotide binding"/>
    <property type="evidence" value="ECO:0007669"/>
    <property type="project" value="UniProtKB-KW"/>
</dbReference>
<comment type="caution">
    <text evidence="17">The sequence shown here is derived from an EMBL/GenBank/DDBJ whole genome shotgun (WGS) entry which is preliminary data.</text>
</comment>
<protein>
    <recommendedName>
        <fullName evidence="4">inorganic diphosphatase</fullName>
        <ecNumber evidence="4">3.6.1.1</ecNumber>
    </recommendedName>
    <alternativeName>
        <fullName evidence="13">Pyrophosphate phospho-hydrolase</fullName>
    </alternativeName>
</protein>
<dbReference type="SMART" id="SM00116">
    <property type="entry name" value="CBS"/>
    <property type="match status" value="2"/>
</dbReference>
<evidence type="ECO:0000256" key="7">
    <source>
        <dbReference type="ARBA" id="ARBA00022723"/>
    </source>
</evidence>
<dbReference type="Pfam" id="PF01368">
    <property type="entry name" value="DHH"/>
    <property type="match status" value="1"/>
</dbReference>
<dbReference type="SUPFAM" id="SSF64182">
    <property type="entry name" value="DHH phosphoesterases"/>
    <property type="match status" value="1"/>
</dbReference>
<evidence type="ECO:0000256" key="9">
    <source>
        <dbReference type="ARBA" id="ARBA00022801"/>
    </source>
</evidence>
<keyword evidence="6" id="KW-0548">Nucleotidyltransferase</keyword>
<dbReference type="GO" id="GO:0003723">
    <property type="term" value="F:RNA binding"/>
    <property type="evidence" value="ECO:0007669"/>
    <property type="project" value="UniProtKB-KW"/>
</dbReference>
<accession>A0A151B1W1</accession>
<evidence type="ECO:0000256" key="11">
    <source>
        <dbReference type="ARBA" id="ARBA00022884"/>
    </source>
</evidence>
<evidence type="ECO:0000256" key="13">
    <source>
        <dbReference type="ARBA" id="ARBA00032535"/>
    </source>
</evidence>
<dbReference type="InterPro" id="IPR004097">
    <property type="entry name" value="DHHA2"/>
</dbReference>
<keyword evidence="12" id="KW-0464">Manganese</keyword>
<evidence type="ECO:0000313" key="18">
    <source>
        <dbReference type="Proteomes" id="UP000075670"/>
    </source>
</evidence>
<dbReference type="RefSeq" id="WP_062280748.1">
    <property type="nucleotide sequence ID" value="NZ_LTBC01000001.1"/>
</dbReference>
<keyword evidence="18" id="KW-1185">Reference proteome</keyword>
<evidence type="ECO:0000256" key="12">
    <source>
        <dbReference type="ARBA" id="ARBA00023211"/>
    </source>
</evidence>
<dbReference type="PANTHER" id="PTHR47788:SF1">
    <property type="entry name" value="A-ADDING TRNA NUCLEOTIDYLTRANSFERASE"/>
    <property type="match status" value="1"/>
</dbReference>
<dbReference type="InterPro" id="IPR052390">
    <property type="entry name" value="tRNA_nt/polyA_polymerase"/>
</dbReference>
<dbReference type="InterPro" id="IPR000644">
    <property type="entry name" value="CBS_dom"/>
</dbReference>
<dbReference type="OrthoDB" id="9766150at2"/>
<dbReference type="Gene3D" id="3.90.1640.10">
    <property type="entry name" value="inorganic pyrophosphatase (n-terminal core)"/>
    <property type="match status" value="2"/>
</dbReference>
<organism evidence="17 18">
    <name type="scientific">Moorella mulderi DSM 14980</name>
    <dbReference type="NCBI Taxonomy" id="1122241"/>
    <lineage>
        <taxon>Bacteria</taxon>
        <taxon>Bacillati</taxon>
        <taxon>Bacillota</taxon>
        <taxon>Clostridia</taxon>
        <taxon>Neomoorellales</taxon>
        <taxon>Neomoorellaceae</taxon>
        <taxon>Neomoorella</taxon>
    </lineage>
</organism>
<dbReference type="NCBIfam" id="NF011443">
    <property type="entry name" value="PRK14869.1-5"/>
    <property type="match status" value="1"/>
</dbReference>
<dbReference type="SMART" id="SM01131">
    <property type="entry name" value="DHHA2"/>
    <property type="match status" value="1"/>
</dbReference>
<keyword evidence="11" id="KW-0694">RNA-binding</keyword>
<dbReference type="GO" id="GO:0005737">
    <property type="term" value="C:cytoplasm"/>
    <property type="evidence" value="ECO:0007669"/>
    <property type="project" value="InterPro"/>
</dbReference>
<comment type="cofactor">
    <cofactor evidence="1">
        <name>Mn(2+)</name>
        <dbReference type="ChEBI" id="CHEBI:29035"/>
    </cofactor>
</comment>
<dbReference type="AlphaFoldDB" id="A0A151B1W1"/>
<dbReference type="InterPro" id="IPR038763">
    <property type="entry name" value="DHH_sf"/>
</dbReference>
<dbReference type="Gene3D" id="3.10.310.20">
    <property type="entry name" value="DHHA2 domain"/>
    <property type="match status" value="1"/>
</dbReference>
<comment type="similarity">
    <text evidence="3">Belongs to the tRNA nucleotidyltransferase/poly(A) polymerase family.</text>
</comment>
<evidence type="ECO:0000256" key="14">
    <source>
        <dbReference type="ARBA" id="ARBA00047820"/>
    </source>
</evidence>
<keyword evidence="6" id="KW-0808">Transferase</keyword>